<dbReference type="GO" id="GO:0006270">
    <property type="term" value="P:DNA replication initiation"/>
    <property type="evidence" value="ECO:0007669"/>
    <property type="project" value="TreeGrafter"/>
</dbReference>
<dbReference type="InterPro" id="IPR027417">
    <property type="entry name" value="P-loop_NTPase"/>
</dbReference>
<dbReference type="Gene3D" id="3.40.50.300">
    <property type="entry name" value="P-loop containing nucleotide triphosphate hydrolases"/>
    <property type="match status" value="1"/>
</dbReference>
<proteinExistence type="predicted"/>
<dbReference type="Gene3D" id="1.10.8.60">
    <property type="match status" value="1"/>
</dbReference>
<dbReference type="STRING" id="847.BRW83_0584"/>
<dbReference type="PANTHER" id="PTHR30050">
    <property type="entry name" value="CHROMOSOMAL REPLICATION INITIATOR PROTEIN DNAA"/>
    <property type="match status" value="1"/>
</dbReference>
<evidence type="ECO:0000313" key="2">
    <source>
        <dbReference type="EMBL" id="EEO30486.1"/>
    </source>
</evidence>
<accession>C3XBB0</accession>
<feature type="domain" description="Hda lid" evidence="1">
    <location>
        <begin position="152"/>
        <end position="216"/>
    </location>
</feature>
<dbReference type="AlphaFoldDB" id="C3XBB0"/>
<keyword evidence="3" id="KW-1185">Reference proteome</keyword>
<dbReference type="Pfam" id="PF22688">
    <property type="entry name" value="Hda_lid"/>
    <property type="match status" value="1"/>
</dbReference>
<dbReference type="GO" id="GO:0005886">
    <property type="term" value="C:plasma membrane"/>
    <property type="evidence" value="ECO:0007669"/>
    <property type="project" value="TreeGrafter"/>
</dbReference>
<dbReference type="SUPFAM" id="SSF52540">
    <property type="entry name" value="P-loop containing nucleoside triphosphate hydrolases"/>
    <property type="match status" value="1"/>
</dbReference>
<dbReference type="eggNOG" id="COG0593">
    <property type="taxonomic scope" value="Bacteria"/>
</dbReference>
<name>C3XBB0_OXAFO</name>
<dbReference type="GO" id="GO:0003688">
    <property type="term" value="F:DNA replication origin binding"/>
    <property type="evidence" value="ECO:0007669"/>
    <property type="project" value="TreeGrafter"/>
</dbReference>
<gene>
    <name evidence="2" type="primary">hda</name>
    <name evidence="2" type="ORF">OFBG_01514</name>
</gene>
<dbReference type="InterPro" id="IPR055199">
    <property type="entry name" value="Hda_lid"/>
</dbReference>
<dbReference type="PANTHER" id="PTHR30050:SF5">
    <property type="entry name" value="DNAA REGULATORY INACTIVATOR HDA"/>
    <property type="match status" value="1"/>
</dbReference>
<evidence type="ECO:0000259" key="1">
    <source>
        <dbReference type="Pfam" id="PF22688"/>
    </source>
</evidence>
<dbReference type="GO" id="GO:0032297">
    <property type="term" value="P:negative regulation of DNA-templated DNA replication initiation"/>
    <property type="evidence" value="ECO:0007669"/>
    <property type="project" value="InterPro"/>
</dbReference>
<dbReference type="RefSeq" id="WP_005881686.1">
    <property type="nucleotide sequence ID" value="NZ_CP019430.1"/>
</dbReference>
<dbReference type="Proteomes" id="UP000005089">
    <property type="component" value="Unassembled WGS sequence"/>
</dbReference>
<dbReference type="GeneID" id="77134493"/>
<sequence>MQQLLLNLDTGNAPSLDTYLTGQNGEVVHLLREIAYRTSREHFVYLWGDNATGKTHLLKALSQFSPARYIPSDAPETDFSYSPQCNLYLLDDCERLDSQKQIAAFNLFNQVRENNGYMITSGPCTPLALDLRDDLKSRLCWGLVYQIKSLSDEEKMAALNEQARQRGFTISPGVLPYLITHYQRDMHSLSMILDALDRYSLQTKRTITLPLLHDLLQQKQEPAV</sequence>
<evidence type="ECO:0000313" key="3">
    <source>
        <dbReference type="Proteomes" id="UP000005089"/>
    </source>
</evidence>
<dbReference type="NCBIfam" id="TIGR03420">
    <property type="entry name" value="DnaA_homol_Hda"/>
    <property type="match status" value="1"/>
</dbReference>
<dbReference type="InterPro" id="IPR017788">
    <property type="entry name" value="Hda"/>
</dbReference>
<dbReference type="HOGENOM" id="CLU_072265_1_0_4"/>
<reference evidence="2 3" key="1">
    <citation type="submission" date="2009-02" db="EMBL/GenBank/DDBJ databases">
        <title>The Genome Sequence of Oxalobacter formigenes OXCC13.</title>
        <authorList>
            <consortium name="The Broad Institute Genome Sequencing Platform"/>
            <person name="Ward D."/>
            <person name="Young S.K."/>
            <person name="Kodira C.D."/>
            <person name="Zeng Q."/>
            <person name="Koehrsen M."/>
            <person name="Alvarado L."/>
            <person name="Berlin A."/>
            <person name="Borenstein D."/>
            <person name="Chen Z."/>
            <person name="Engels R."/>
            <person name="Freedman E."/>
            <person name="Gellesch M."/>
            <person name="Goldberg J."/>
            <person name="Griggs A."/>
            <person name="Gujja S."/>
            <person name="Heiman D."/>
            <person name="Hepburn T."/>
            <person name="Howarth C."/>
            <person name="Jen D."/>
            <person name="Larson L."/>
            <person name="Lewis B."/>
            <person name="Mehta T."/>
            <person name="Park D."/>
            <person name="Pearson M."/>
            <person name="Roberts A."/>
            <person name="Saif S."/>
            <person name="Shea T."/>
            <person name="Shenoy N."/>
            <person name="Sisk P."/>
            <person name="Stolte C."/>
            <person name="Sykes S."/>
            <person name="Walk T."/>
            <person name="White J."/>
            <person name="Yandava C."/>
            <person name="Allison M.J."/>
            <person name="Lander E."/>
            <person name="Nusbaum C."/>
            <person name="Galagan J."/>
            <person name="Birren B."/>
        </authorList>
    </citation>
    <scope>NUCLEOTIDE SEQUENCE [LARGE SCALE GENOMIC DNA]</scope>
    <source>
        <strain evidence="2 3">OXCC13</strain>
    </source>
</reference>
<dbReference type="OrthoDB" id="9784878at2"/>
<dbReference type="EMBL" id="GG658170">
    <property type="protein sequence ID" value="EEO30486.1"/>
    <property type="molecule type" value="Genomic_DNA"/>
</dbReference>
<protein>
    <submittedName>
        <fullName evidence="2">DnaA regulatory inactivator Hda</fullName>
    </submittedName>
</protein>
<organism evidence="2 3">
    <name type="scientific">Oxalobacter formigenes OXCC13</name>
    <dbReference type="NCBI Taxonomy" id="556269"/>
    <lineage>
        <taxon>Bacteria</taxon>
        <taxon>Pseudomonadati</taxon>
        <taxon>Pseudomonadota</taxon>
        <taxon>Betaproteobacteria</taxon>
        <taxon>Burkholderiales</taxon>
        <taxon>Oxalobacteraceae</taxon>
        <taxon>Oxalobacter</taxon>
    </lineage>
</organism>